<dbReference type="Gene3D" id="2.30.120.10">
    <property type="match status" value="1"/>
</dbReference>
<dbReference type="SUPFAM" id="SSF56235">
    <property type="entry name" value="N-terminal nucleophile aminohydrolases (Ntn hydrolases)"/>
    <property type="match status" value="1"/>
</dbReference>
<dbReference type="Gene3D" id="1.10.1400.10">
    <property type="match status" value="1"/>
</dbReference>
<evidence type="ECO:0000256" key="5">
    <source>
        <dbReference type="PIRSR" id="PIRSR001227-2"/>
    </source>
</evidence>
<proteinExistence type="inferred from homology"/>
<dbReference type="CDD" id="cd03747">
    <property type="entry name" value="Ntn_PGA_like"/>
    <property type="match status" value="1"/>
</dbReference>
<dbReference type="InterPro" id="IPR023343">
    <property type="entry name" value="Penicillin_amidase_dom1"/>
</dbReference>
<keyword evidence="5" id="KW-0479">Metal-binding</keyword>
<dbReference type="InterPro" id="IPR014395">
    <property type="entry name" value="Pen/GL7ACA/AHL_acylase"/>
</dbReference>
<sequence length="808" mass="91314">MKRKIIAFLVTALCVGLVVALNTQFGTVPPMGKLLNPFTGFWQNAETPTQAISSEEITLTGCQQPVRILLDSNAVPHIFAQNTHDLYWAQGYVTAKNRLWQMEFLTRVAAGRISEVVGDKALEYDRFQRRIGMVKGAEASLEAMMAEASTREVLNAYADGVNAYINSLSIGELPVEYKILDYKPETWTPLKTALLLKLMAYDLAGYSDDMYMTNAVRQYGKAVVDSLFPNYPHVAEPIVPRGTKWDFEPLPVPATPNPAWQAEATPFRKQNPDHELGSNNWAVSGQKTATGLPMLANDPHLQLNLPSIWFQVQLVSPQVNVYGAALPGAPCVISGFNQDVAWGVTNVYADVMDWYDIRFKDNSRREYWYNNAWQKVTVKIEEIKIKGKPTLYDTVFYTHHGPITYTHQSDKAFKDYAPRGHALRWIAHDKANELKTFLGLNQAKNYDEYVTALSFYGCPAQNFVFASNQNDIGLWCNGKYPLKWREQGKFLLDGSNPAHEWQAFLPHDHIPHVKNPPRQFVSSANQVSADSTYPYYLQWEYSNYERGKRINERLAAMSNITPDSLRNLQNDNFNVAARNFMPIFTENMKNFQAKGTEKQALEAVSTWNMWNNTNEIGATVFHEWLTVLMDMVWADDFGGNMRYPSRDQTLFMMREQSHSHWFDDRRTKARETMNTQVQAAFRKAVANITEKQGAFGENWQWVKFKSTDILHIAKIPGFNRNDLNIGGGSGIVNATGPRNGASWRMVVALGKEPQAFGIYPGGQSGNVGSPFYDNMIDIWAKGTLKPLLYLHSADDKAQGVAATLNIQP</sequence>
<name>A0A1I1J8D4_9BACT</name>
<dbReference type="InterPro" id="IPR043147">
    <property type="entry name" value="Penicillin_amidase_A-knob"/>
</dbReference>
<evidence type="ECO:0000256" key="3">
    <source>
        <dbReference type="ARBA" id="ARBA00023145"/>
    </source>
</evidence>
<dbReference type="PANTHER" id="PTHR34218">
    <property type="entry name" value="PEPTIDASE S45 PENICILLIN AMIDASE"/>
    <property type="match status" value="1"/>
</dbReference>
<organism evidence="6 7">
    <name type="scientific">Flexibacter flexilis DSM 6793</name>
    <dbReference type="NCBI Taxonomy" id="927664"/>
    <lineage>
        <taxon>Bacteria</taxon>
        <taxon>Pseudomonadati</taxon>
        <taxon>Bacteroidota</taxon>
        <taxon>Cytophagia</taxon>
        <taxon>Cytophagales</taxon>
        <taxon>Flexibacteraceae</taxon>
        <taxon>Flexibacter</taxon>
    </lineage>
</organism>
<evidence type="ECO:0000256" key="2">
    <source>
        <dbReference type="ARBA" id="ARBA00022801"/>
    </source>
</evidence>
<dbReference type="OrthoDB" id="9759796at2"/>
<dbReference type="STRING" id="927664.SAMN05421780_105239"/>
<dbReference type="PANTHER" id="PTHR34218:SF4">
    <property type="entry name" value="ACYL-HOMOSERINE LACTONE ACYLASE QUIP"/>
    <property type="match status" value="1"/>
</dbReference>
<evidence type="ECO:0000256" key="4">
    <source>
        <dbReference type="PIRSR" id="PIRSR001227-1"/>
    </source>
</evidence>
<dbReference type="RefSeq" id="WP_091512027.1">
    <property type="nucleotide sequence ID" value="NZ_FOLE01000005.1"/>
</dbReference>
<protein>
    <submittedName>
        <fullName evidence="6">Penicillin amidase</fullName>
    </submittedName>
</protein>
<dbReference type="AlphaFoldDB" id="A0A1I1J8D4"/>
<dbReference type="PIRSF" id="PIRSF001227">
    <property type="entry name" value="Pen_acylase"/>
    <property type="match status" value="1"/>
</dbReference>
<feature type="binding site" evidence="5">
    <location>
        <position position="350"/>
    </location>
    <ligand>
        <name>Ca(2+)</name>
        <dbReference type="ChEBI" id="CHEBI:29108"/>
    </ligand>
</feature>
<gene>
    <name evidence="6" type="ORF">SAMN05421780_105239</name>
</gene>
<feature type="active site" description="Nucleophile" evidence="4">
    <location>
        <position position="278"/>
    </location>
</feature>
<keyword evidence="3" id="KW-0865">Zymogen</keyword>
<evidence type="ECO:0000313" key="6">
    <source>
        <dbReference type="EMBL" id="SFC44645.1"/>
    </source>
</evidence>
<dbReference type="Gene3D" id="3.60.20.10">
    <property type="entry name" value="Glutamine Phosphoribosylpyrophosphate, subunit 1, domain 1"/>
    <property type="match status" value="1"/>
</dbReference>
<dbReference type="GO" id="GO:0046872">
    <property type="term" value="F:metal ion binding"/>
    <property type="evidence" value="ECO:0007669"/>
    <property type="project" value="UniProtKB-KW"/>
</dbReference>
<dbReference type="InterPro" id="IPR002692">
    <property type="entry name" value="S45"/>
</dbReference>
<dbReference type="EMBL" id="FOLE01000005">
    <property type="protein sequence ID" value="SFC44645.1"/>
    <property type="molecule type" value="Genomic_DNA"/>
</dbReference>
<keyword evidence="7" id="KW-1185">Reference proteome</keyword>
<dbReference type="Proteomes" id="UP000199514">
    <property type="component" value="Unassembled WGS sequence"/>
</dbReference>
<reference evidence="6 7" key="1">
    <citation type="submission" date="2016-10" db="EMBL/GenBank/DDBJ databases">
        <authorList>
            <person name="de Groot N.N."/>
        </authorList>
    </citation>
    <scope>NUCLEOTIDE SEQUENCE [LARGE SCALE GENOMIC DNA]</scope>
    <source>
        <strain evidence="6 7">DSM 6793</strain>
    </source>
</reference>
<dbReference type="GO" id="GO:0017000">
    <property type="term" value="P:antibiotic biosynthetic process"/>
    <property type="evidence" value="ECO:0007669"/>
    <property type="project" value="InterPro"/>
</dbReference>
<dbReference type="Pfam" id="PF01804">
    <property type="entry name" value="Penicil_amidase"/>
    <property type="match status" value="1"/>
</dbReference>
<keyword evidence="2" id="KW-0378">Hydrolase</keyword>
<evidence type="ECO:0000256" key="1">
    <source>
        <dbReference type="ARBA" id="ARBA00006586"/>
    </source>
</evidence>
<dbReference type="InterPro" id="IPR043146">
    <property type="entry name" value="Penicillin_amidase_N_B-knob"/>
</dbReference>
<comment type="similarity">
    <text evidence="1">Belongs to the peptidase S45 family.</text>
</comment>
<evidence type="ECO:0000313" key="7">
    <source>
        <dbReference type="Proteomes" id="UP000199514"/>
    </source>
</evidence>
<keyword evidence="5" id="KW-0106">Calcium</keyword>
<accession>A0A1I1J8D4</accession>
<dbReference type="Gene3D" id="1.10.439.10">
    <property type="entry name" value="Penicillin Amidohydrolase, domain 1"/>
    <property type="match status" value="1"/>
</dbReference>
<comment type="cofactor">
    <cofactor evidence="5">
        <name>Ca(2+)</name>
        <dbReference type="ChEBI" id="CHEBI:29108"/>
    </cofactor>
    <text evidence="5">Binds 1 Ca(2+) ion per dimer.</text>
</comment>
<feature type="binding site" evidence="5">
    <location>
        <position position="353"/>
    </location>
    <ligand>
        <name>Ca(2+)</name>
        <dbReference type="ChEBI" id="CHEBI:29108"/>
    </ligand>
</feature>
<dbReference type="InterPro" id="IPR029055">
    <property type="entry name" value="Ntn_hydrolases_N"/>
</dbReference>
<dbReference type="GO" id="GO:0016811">
    <property type="term" value="F:hydrolase activity, acting on carbon-nitrogen (but not peptide) bonds, in linear amides"/>
    <property type="evidence" value="ECO:0007669"/>
    <property type="project" value="InterPro"/>
</dbReference>